<evidence type="ECO:0000256" key="6">
    <source>
        <dbReference type="ARBA" id="ARBA00022824"/>
    </source>
</evidence>
<dbReference type="InterPro" id="IPR045149">
    <property type="entry name" value="OS-9-like"/>
</dbReference>
<dbReference type="GO" id="GO:0030246">
    <property type="term" value="F:carbohydrate binding"/>
    <property type="evidence" value="ECO:0007669"/>
    <property type="project" value="UniProtKB-KW"/>
</dbReference>
<keyword evidence="7" id="KW-1015">Disulfide bond</keyword>
<dbReference type="GO" id="GO:0005788">
    <property type="term" value="C:endoplasmic reticulum lumen"/>
    <property type="evidence" value="ECO:0007669"/>
    <property type="project" value="TreeGrafter"/>
</dbReference>
<dbReference type="InterPro" id="IPR009011">
    <property type="entry name" value="Man6P_isomerase_rcpt-bd_dom_sf"/>
</dbReference>
<evidence type="ECO:0000313" key="12">
    <source>
        <dbReference type="Proteomes" id="UP000320475"/>
    </source>
</evidence>
<dbReference type="Gene3D" id="2.70.130.10">
    <property type="entry name" value="Mannose-6-phosphate receptor binding domain"/>
    <property type="match status" value="1"/>
</dbReference>
<dbReference type="SUPFAM" id="SSF50911">
    <property type="entry name" value="Mannose 6-phosphate receptor domain"/>
    <property type="match status" value="1"/>
</dbReference>
<feature type="region of interest" description="Disordered" evidence="8">
    <location>
        <begin position="450"/>
        <end position="488"/>
    </location>
</feature>
<dbReference type="AlphaFoldDB" id="A0A507D8Q6"/>
<feature type="chain" id="PRO_5021282196" description="Protein OS-9 homolog" evidence="9">
    <location>
        <begin position="24"/>
        <end position="488"/>
    </location>
</feature>
<reference evidence="11 12" key="1">
    <citation type="journal article" date="2019" name="Sci. Rep.">
        <title>Comparative genomics of chytrid fungi reveal insights into the obligate biotrophic and pathogenic lifestyle of Synchytrium endobioticum.</title>
        <authorList>
            <person name="van de Vossenberg B.T.L.H."/>
            <person name="Warris S."/>
            <person name="Nguyen H.D.T."/>
            <person name="van Gent-Pelzer M.P.E."/>
            <person name="Joly D.L."/>
            <person name="van de Geest H.C."/>
            <person name="Bonants P.J.M."/>
            <person name="Smith D.S."/>
            <person name="Levesque C.A."/>
            <person name="van der Lee T.A.J."/>
        </authorList>
    </citation>
    <scope>NUCLEOTIDE SEQUENCE [LARGE SCALE GENOMIC DNA]</scope>
    <source>
        <strain evidence="11 12">LEV6574</strain>
    </source>
</reference>
<feature type="region of interest" description="Disordered" evidence="8">
    <location>
        <begin position="313"/>
        <end position="335"/>
    </location>
</feature>
<accession>A0A507D8Q6</accession>
<proteinExistence type="inferred from homology"/>
<gene>
    <name evidence="11" type="ORF">SeLEV6574_g02492</name>
</gene>
<evidence type="ECO:0000256" key="4">
    <source>
        <dbReference type="ARBA" id="ARBA00022729"/>
    </source>
</evidence>
<dbReference type="GO" id="GO:0005789">
    <property type="term" value="C:endoplasmic reticulum membrane"/>
    <property type="evidence" value="ECO:0007669"/>
    <property type="project" value="UniProtKB-SubCell"/>
</dbReference>
<name>A0A507D8Q6_9FUNG</name>
<evidence type="ECO:0000256" key="9">
    <source>
        <dbReference type="SAM" id="SignalP"/>
    </source>
</evidence>
<dbReference type="GO" id="GO:0030970">
    <property type="term" value="P:retrograde protein transport, ER to cytosol"/>
    <property type="evidence" value="ECO:0007669"/>
    <property type="project" value="TreeGrafter"/>
</dbReference>
<dbReference type="Proteomes" id="UP000320475">
    <property type="component" value="Unassembled WGS sequence"/>
</dbReference>
<keyword evidence="5" id="KW-0430">Lectin</keyword>
<evidence type="ECO:0000256" key="2">
    <source>
        <dbReference type="ARBA" id="ARBA00009918"/>
    </source>
</evidence>
<dbReference type="Pfam" id="PF07915">
    <property type="entry name" value="PRKCSH"/>
    <property type="match status" value="1"/>
</dbReference>
<dbReference type="OrthoDB" id="448954at2759"/>
<evidence type="ECO:0000313" key="11">
    <source>
        <dbReference type="EMBL" id="TPX47727.1"/>
    </source>
</evidence>
<dbReference type="PANTHER" id="PTHR15414:SF0">
    <property type="entry name" value="ENDOPLASMIC RETICULUM LECTIN 1"/>
    <property type="match status" value="1"/>
</dbReference>
<comment type="subcellular location">
    <subcellularLocation>
        <location evidence="1">Endoplasmic reticulum membrane</location>
        <topology evidence="1">Peripheral membrane protein</topology>
        <orientation evidence="1">Lumenal side</orientation>
    </subcellularLocation>
</comment>
<dbReference type="PROSITE" id="PS51914">
    <property type="entry name" value="MRH"/>
    <property type="match status" value="1"/>
</dbReference>
<feature type="domain" description="MRH" evidence="10">
    <location>
        <begin position="112"/>
        <end position="223"/>
    </location>
</feature>
<dbReference type="GO" id="GO:0030968">
    <property type="term" value="P:endoplasmic reticulum unfolded protein response"/>
    <property type="evidence" value="ECO:0007669"/>
    <property type="project" value="InterPro"/>
</dbReference>
<feature type="compositionally biased region" description="Basic residues" evidence="8">
    <location>
        <begin position="313"/>
        <end position="322"/>
    </location>
</feature>
<protein>
    <recommendedName>
        <fullName evidence="3">Protein OS-9 homolog</fullName>
    </recommendedName>
</protein>
<feature type="compositionally biased region" description="Basic and acidic residues" evidence="8">
    <location>
        <begin position="472"/>
        <end position="488"/>
    </location>
</feature>
<evidence type="ECO:0000256" key="7">
    <source>
        <dbReference type="ARBA" id="ARBA00023157"/>
    </source>
</evidence>
<dbReference type="InterPro" id="IPR044865">
    <property type="entry name" value="MRH_dom"/>
</dbReference>
<keyword evidence="4 9" id="KW-0732">Signal</keyword>
<evidence type="ECO:0000256" key="1">
    <source>
        <dbReference type="ARBA" id="ARBA00004367"/>
    </source>
</evidence>
<evidence type="ECO:0000259" key="10">
    <source>
        <dbReference type="PROSITE" id="PS51914"/>
    </source>
</evidence>
<sequence>MPSHAWSLVCSLLALASLHSAYSSSLMDSVYADLHRSPAYKLVVSPKYQTPPASDETHQQILALPMPGTGQLFQCQILHTPSNTRQFNLSDPAIRQEALTNALAQLEPLKKTDCLYYFKDWWTFEFCYGSHVRQFHQPASPQEAQDPNVRTEYILGRSKPALAAKPATTLPASELMDAPKEGKRSVEVQFHCGHQVADHIALARETATCQYLVVVHTSRLCRDVAFLAPQSARPTVIECSPIAPSLPSSSHDEQKQQVITTVKDAPEFHHSVFNNAADKGLGDAYGDYQIPELLNPNQWTRVDVQRGDEPRVLVRKPSRQHPYHAPAPAPASNLRDSPLQLLSKTLSQLTGKVHDGEAAEGDQDDGNVKVGDVGIKVIVLKDDGHHMVVGGGKKQSSSSSSSSKEENGATDRNILEGTFNSHIDTLENSRERVELLIDTLLASLLHDNLAAGSETSSEDDNESEEQSSQLENEPHHRQDEPLHGKEEL</sequence>
<evidence type="ECO:0000256" key="5">
    <source>
        <dbReference type="ARBA" id="ARBA00022734"/>
    </source>
</evidence>
<keyword evidence="6" id="KW-0256">Endoplasmic reticulum</keyword>
<evidence type="ECO:0000256" key="3">
    <source>
        <dbReference type="ARBA" id="ARBA00018727"/>
    </source>
</evidence>
<feature type="region of interest" description="Disordered" evidence="8">
    <location>
        <begin position="386"/>
        <end position="414"/>
    </location>
</feature>
<evidence type="ECO:0000256" key="8">
    <source>
        <dbReference type="SAM" id="MobiDB-lite"/>
    </source>
</evidence>
<dbReference type="VEuPathDB" id="FungiDB:SeMB42_g03463"/>
<feature type="signal peptide" evidence="9">
    <location>
        <begin position="1"/>
        <end position="23"/>
    </location>
</feature>
<dbReference type="EMBL" id="QEAM01000070">
    <property type="protein sequence ID" value="TPX47727.1"/>
    <property type="molecule type" value="Genomic_DNA"/>
</dbReference>
<organism evidence="11 12">
    <name type="scientific">Synchytrium endobioticum</name>
    <dbReference type="NCBI Taxonomy" id="286115"/>
    <lineage>
        <taxon>Eukaryota</taxon>
        <taxon>Fungi</taxon>
        <taxon>Fungi incertae sedis</taxon>
        <taxon>Chytridiomycota</taxon>
        <taxon>Chytridiomycota incertae sedis</taxon>
        <taxon>Chytridiomycetes</taxon>
        <taxon>Synchytriales</taxon>
        <taxon>Synchytriaceae</taxon>
        <taxon>Synchytrium</taxon>
    </lineage>
</organism>
<comment type="similarity">
    <text evidence="2">Belongs to the OS-9 family.</text>
</comment>
<feature type="compositionally biased region" description="Acidic residues" evidence="8">
    <location>
        <begin position="456"/>
        <end position="465"/>
    </location>
</feature>
<comment type="caution">
    <text evidence="11">The sequence shown here is derived from an EMBL/GenBank/DDBJ whole genome shotgun (WGS) entry which is preliminary data.</text>
</comment>
<dbReference type="InterPro" id="IPR012913">
    <property type="entry name" value="OS9-like_dom"/>
</dbReference>
<dbReference type="PANTHER" id="PTHR15414">
    <property type="entry name" value="OS-9-RELATED"/>
    <property type="match status" value="1"/>
</dbReference>